<feature type="region of interest" description="Disordered" evidence="5">
    <location>
        <begin position="1"/>
        <end position="38"/>
    </location>
</feature>
<reference evidence="6 7" key="1">
    <citation type="journal article" date="2010" name="Genome Biol.">
        <title>A first genome assembly of the barley fungal pathogen Pyrenophora teres f. teres.</title>
        <authorList>
            <person name="Ellwood S.R."/>
            <person name="Liu Z."/>
            <person name="Syme R.A."/>
            <person name="Lai Z."/>
            <person name="Hane J.K."/>
            <person name="Keiper F."/>
            <person name="Moffat C.S."/>
            <person name="Oliver R.P."/>
            <person name="Friesen T.L."/>
        </authorList>
    </citation>
    <scope>NUCLEOTIDE SEQUENCE [LARGE SCALE GENOMIC DNA]</scope>
    <source>
        <strain evidence="6 7">0-1</strain>
    </source>
</reference>
<evidence type="ECO:0000256" key="5">
    <source>
        <dbReference type="SAM" id="MobiDB-lite"/>
    </source>
</evidence>
<keyword evidence="2" id="KW-0521">NADP</keyword>
<dbReference type="GO" id="GO:0016616">
    <property type="term" value="F:oxidoreductase activity, acting on the CH-OH group of donors, NAD or NADP as acceptor"/>
    <property type="evidence" value="ECO:0007669"/>
    <property type="project" value="UniProtKB-ARBA"/>
</dbReference>
<accession>E3RIZ2</accession>
<evidence type="ECO:0008006" key="8">
    <source>
        <dbReference type="Google" id="ProtNLM"/>
    </source>
</evidence>
<dbReference type="GO" id="GO:0050664">
    <property type="term" value="F:oxidoreductase activity, acting on NAD(P)H, oxygen as acceptor"/>
    <property type="evidence" value="ECO:0007669"/>
    <property type="project" value="TreeGrafter"/>
</dbReference>
<dbReference type="InterPro" id="IPR020904">
    <property type="entry name" value="Sc_DH/Rdtase_CS"/>
</dbReference>
<proteinExistence type="inferred from homology"/>
<dbReference type="AlphaFoldDB" id="E3RIZ2"/>
<dbReference type="KEGG" id="pte:PTT_08057"/>
<dbReference type="PROSITE" id="PS00061">
    <property type="entry name" value="ADH_SHORT"/>
    <property type="match status" value="1"/>
</dbReference>
<name>E3RIZ2_PYRTT</name>
<sequence>MSSLRDIAPRPQDLAVGRAASSSNDSARPSRCDGARPTCRGCEERDLVCQYGQPTGPQLAQAQKRKIEELEEDKSSLYEVLWYLQTTSPEKASALLQLLRAAQGEDIGGILKQFKQSRSQSVETPCTSNPTASESPASAILAAPGIMDHPRLSTVRKHHIEVTKVALLSPAQSSATVDRLQGPLKMFFDCIGVLFYVMAREDADASIVMITASGNNETPIGDIFSHVNSLELRTYAAELAGMAAIGVVHAQLADPAKAPPAELADYFYAIAKHGLDSAILYNPLRAMKVCALIGMYNVVVKATVALAYIELGLSLARNEKLDLKQCPPYWSARSMSPSPLDGLDVPPEDMIRRECIKVSIIKAALLHRLPTRAPVPEVVTLDFRTQLSRFHAQLPESMTAAKLLGNTGSGLMTTFRPVIFYVHLFYLSAMMLLARRLIIAHIPLDVLGKVDLPSEAQRAIEEGYHAAQMNASVMNIMLQEGKVVQVCWLCIYTAYTAGVMIAHKATQKALHGISIVDDVELLNKCVDVLEYCAQKDALAVKFRNLLTAQVSILQQHDLSGGGFEDTSADDGLPVHIYLLNFPAGSSPLHNAARYLLRIIHRPFSGLDNVLAQKTLSNRAETTMGTHLEWEYELKGRDCLDSELGEEDIAGLADALGESGDILLSGGAGAVGTCVGKAILESGGDVVFLDILPDPSPGTWEPILQTARTNNTHAFYHALDIQDEPSITTAFTAIFPLLHHPIRGLVHCAAISGESDACTYPTATFRRILDVNLTGTFLIARAVASQLHRTQQTGSIVFIASISGHVSNRGINTAAYNASKAGVHQLCRSLAAEWGHPQNTFPGSTVSETNPEGGVMGEREVYPPIRVNSVSPGHIDTALSRAARERGLTDEWARQNMLGRISMVEEFRAPVLFLLGEGSSYVTGSDLRVDGGHCAW</sequence>
<evidence type="ECO:0000313" key="6">
    <source>
        <dbReference type="EMBL" id="EFQ94310.1"/>
    </source>
</evidence>
<dbReference type="SUPFAM" id="SSF51735">
    <property type="entry name" value="NAD(P)-binding Rossmann-fold domains"/>
    <property type="match status" value="1"/>
</dbReference>
<evidence type="ECO:0000256" key="4">
    <source>
        <dbReference type="ARBA" id="ARBA00023242"/>
    </source>
</evidence>
<evidence type="ECO:0000313" key="7">
    <source>
        <dbReference type="Proteomes" id="UP000001067"/>
    </source>
</evidence>
<dbReference type="InterPro" id="IPR002347">
    <property type="entry name" value="SDR_fam"/>
</dbReference>
<comment type="similarity">
    <text evidence="1">Belongs to the short-chain dehydrogenases/reductases (SDR) family.</text>
</comment>
<dbReference type="Pfam" id="PF13561">
    <property type="entry name" value="adh_short_C2"/>
    <property type="match status" value="1"/>
</dbReference>
<keyword evidence="7" id="KW-1185">Reference proteome</keyword>
<dbReference type="PANTHER" id="PTHR43008:SF4">
    <property type="entry name" value="CHAIN DEHYDROGENASE, PUTATIVE (AFU_ORTHOLOGUE AFUA_4G08710)-RELATED"/>
    <property type="match status" value="1"/>
</dbReference>
<dbReference type="InterPro" id="IPR036864">
    <property type="entry name" value="Zn2-C6_fun-type_DNA-bd_sf"/>
</dbReference>
<dbReference type="EMBL" id="GL533400">
    <property type="protein sequence ID" value="EFQ94310.1"/>
    <property type="molecule type" value="Genomic_DNA"/>
</dbReference>
<dbReference type="Gene3D" id="3.40.50.720">
    <property type="entry name" value="NAD(P)-binding Rossmann-like Domain"/>
    <property type="match status" value="1"/>
</dbReference>
<dbReference type="CDD" id="cd00067">
    <property type="entry name" value="GAL4"/>
    <property type="match status" value="1"/>
</dbReference>
<evidence type="ECO:0000256" key="1">
    <source>
        <dbReference type="ARBA" id="ARBA00006484"/>
    </source>
</evidence>
<dbReference type="InterPro" id="IPR036291">
    <property type="entry name" value="NAD(P)-bd_dom_sf"/>
</dbReference>
<dbReference type="InterPro" id="IPR001138">
    <property type="entry name" value="Zn2Cys6_DnaBD"/>
</dbReference>
<dbReference type="GO" id="GO:0000981">
    <property type="term" value="F:DNA-binding transcription factor activity, RNA polymerase II-specific"/>
    <property type="evidence" value="ECO:0007669"/>
    <property type="project" value="InterPro"/>
</dbReference>
<keyword evidence="3" id="KW-0560">Oxidoreductase</keyword>
<dbReference type="PRINTS" id="PR00081">
    <property type="entry name" value="GDHRDH"/>
</dbReference>
<dbReference type="CDD" id="cd12148">
    <property type="entry name" value="fungal_TF_MHR"/>
    <property type="match status" value="1"/>
</dbReference>
<protein>
    <recommendedName>
        <fullName evidence="8">FabG Dehydrogenase</fullName>
    </recommendedName>
</protein>
<dbReference type="HOGENOM" id="CLU_313331_0_0_1"/>
<dbReference type="Pfam" id="PF00106">
    <property type="entry name" value="adh_short"/>
    <property type="match status" value="1"/>
</dbReference>
<dbReference type="OrthoDB" id="1919336at2759"/>
<dbReference type="Gene3D" id="4.10.240.10">
    <property type="entry name" value="Zn(2)-C6 fungal-type DNA-binding domain"/>
    <property type="match status" value="1"/>
</dbReference>
<dbReference type="GO" id="GO:0008270">
    <property type="term" value="F:zinc ion binding"/>
    <property type="evidence" value="ECO:0007669"/>
    <property type="project" value="InterPro"/>
</dbReference>
<organism evidence="7">
    <name type="scientific">Pyrenophora teres f. teres (strain 0-1)</name>
    <name type="common">Barley net blotch fungus</name>
    <name type="synonym">Drechslera teres f. teres</name>
    <dbReference type="NCBI Taxonomy" id="861557"/>
    <lineage>
        <taxon>Eukaryota</taxon>
        <taxon>Fungi</taxon>
        <taxon>Dikarya</taxon>
        <taxon>Ascomycota</taxon>
        <taxon>Pezizomycotina</taxon>
        <taxon>Dothideomycetes</taxon>
        <taxon>Pleosporomycetidae</taxon>
        <taxon>Pleosporales</taxon>
        <taxon>Pleosporineae</taxon>
        <taxon>Pleosporaceae</taxon>
        <taxon>Pyrenophora</taxon>
    </lineage>
</organism>
<dbReference type="PANTHER" id="PTHR43008">
    <property type="entry name" value="BENZIL REDUCTASE"/>
    <property type="match status" value="1"/>
</dbReference>
<evidence type="ECO:0000256" key="2">
    <source>
        <dbReference type="ARBA" id="ARBA00022857"/>
    </source>
</evidence>
<evidence type="ECO:0000256" key="3">
    <source>
        <dbReference type="ARBA" id="ARBA00023002"/>
    </source>
</evidence>
<dbReference type="Proteomes" id="UP000001067">
    <property type="component" value="Unassembled WGS sequence"/>
</dbReference>
<dbReference type="STRING" id="861557.E3RIZ2"/>
<gene>
    <name evidence="6" type="ORF">PTT_08057</name>
</gene>
<dbReference type="eggNOG" id="KOG0725">
    <property type="taxonomic scope" value="Eukaryota"/>
</dbReference>
<keyword evidence="4" id="KW-0539">Nucleus</keyword>